<evidence type="ECO:0000256" key="4">
    <source>
        <dbReference type="ARBA" id="ARBA00023040"/>
    </source>
</evidence>
<dbReference type="WBParaSite" id="TCNE_0001815701-mRNA-1">
    <property type="protein sequence ID" value="TCNE_0001815701-mRNA-1"/>
    <property type="gene ID" value="TCNE_0001815701"/>
</dbReference>
<dbReference type="InterPro" id="IPR000276">
    <property type="entry name" value="GPCR_Rhodpsn"/>
</dbReference>
<dbReference type="Pfam" id="PF00001">
    <property type="entry name" value="7tm_1"/>
    <property type="match status" value="1"/>
</dbReference>
<dbReference type="AlphaFoldDB" id="A0A183VBN3"/>
<dbReference type="Gene3D" id="1.20.1070.10">
    <property type="entry name" value="Rhodopsin 7-helix transmembrane proteins"/>
    <property type="match status" value="1"/>
</dbReference>
<dbReference type="Proteomes" id="UP000050794">
    <property type="component" value="Unassembled WGS sequence"/>
</dbReference>
<feature type="domain" description="G-protein coupled receptors family 1 profile" evidence="9">
    <location>
        <begin position="1"/>
        <end position="149"/>
    </location>
</feature>
<evidence type="ECO:0000256" key="2">
    <source>
        <dbReference type="ARBA" id="ARBA00022692"/>
    </source>
</evidence>
<evidence type="ECO:0000313" key="11">
    <source>
        <dbReference type="Proteomes" id="UP000050794"/>
    </source>
</evidence>
<keyword evidence="4" id="KW-0297">G-protein coupled receptor</keyword>
<keyword evidence="7" id="KW-0807">Transducer</keyword>
<evidence type="ECO:0000313" key="10">
    <source>
        <dbReference type="EMBL" id="VDM49474.1"/>
    </source>
</evidence>
<evidence type="ECO:0000256" key="7">
    <source>
        <dbReference type="ARBA" id="ARBA00023224"/>
    </source>
</evidence>
<evidence type="ECO:0000256" key="1">
    <source>
        <dbReference type="ARBA" id="ARBA00004141"/>
    </source>
</evidence>
<gene>
    <name evidence="10" type="ORF">TCNE_LOCUS18153</name>
</gene>
<feature type="transmembrane region" description="Helical" evidence="8">
    <location>
        <begin position="22"/>
        <end position="43"/>
    </location>
</feature>
<dbReference type="PANTHER" id="PTHR24243:SF208">
    <property type="entry name" value="PYROKININ-1 RECEPTOR"/>
    <property type="match status" value="1"/>
</dbReference>
<sequence length="149" mass="17128">MGMHDVLNSAYPYKFGVLVCKLRAFVVEFTSYASILTIPAFTIERWVAICFPLKLRVCLSLDHVFKVIGIAWAIAFVAALPMAFTVKVNRIALPVADDSEQTWTRLVIKFFSPLYLYCFIDQTEFPKIFVDRTKDSLVFFSPAVRFRQK</sequence>
<dbReference type="EMBL" id="UYWY01025186">
    <property type="protein sequence ID" value="VDM49474.1"/>
    <property type="molecule type" value="Genomic_DNA"/>
</dbReference>
<dbReference type="GO" id="GO:0008188">
    <property type="term" value="F:neuropeptide receptor activity"/>
    <property type="evidence" value="ECO:0007669"/>
    <property type="project" value="TreeGrafter"/>
</dbReference>
<dbReference type="PANTHER" id="PTHR24243">
    <property type="entry name" value="G-PROTEIN COUPLED RECEPTOR"/>
    <property type="match status" value="1"/>
</dbReference>
<dbReference type="InterPro" id="IPR017452">
    <property type="entry name" value="GPCR_Rhodpsn_7TM"/>
</dbReference>
<keyword evidence="3 8" id="KW-1133">Transmembrane helix</keyword>
<evidence type="ECO:0000256" key="6">
    <source>
        <dbReference type="ARBA" id="ARBA00023170"/>
    </source>
</evidence>
<evidence type="ECO:0000256" key="3">
    <source>
        <dbReference type="ARBA" id="ARBA00022989"/>
    </source>
</evidence>
<keyword evidence="11" id="KW-1185">Reference proteome</keyword>
<comment type="subcellular location">
    <subcellularLocation>
        <location evidence="1">Membrane</location>
        <topology evidence="1">Multi-pass membrane protein</topology>
    </subcellularLocation>
</comment>
<name>A0A183VBN3_TOXCA</name>
<feature type="transmembrane region" description="Helical" evidence="8">
    <location>
        <begin position="64"/>
        <end position="84"/>
    </location>
</feature>
<protein>
    <submittedName>
        <fullName evidence="12">G_PROTEIN_RECEP_F1_2 domain-containing protein</fullName>
    </submittedName>
</protein>
<keyword evidence="5 8" id="KW-0472">Membrane</keyword>
<proteinExistence type="predicted"/>
<evidence type="ECO:0000256" key="5">
    <source>
        <dbReference type="ARBA" id="ARBA00023136"/>
    </source>
</evidence>
<accession>A0A183VBN3</accession>
<dbReference type="PROSITE" id="PS50262">
    <property type="entry name" value="G_PROTEIN_RECEP_F1_2"/>
    <property type="match status" value="1"/>
</dbReference>
<keyword evidence="6" id="KW-0675">Receptor</keyword>
<evidence type="ECO:0000259" key="9">
    <source>
        <dbReference type="PROSITE" id="PS50262"/>
    </source>
</evidence>
<dbReference type="PROSITE" id="PS00237">
    <property type="entry name" value="G_PROTEIN_RECEP_F1_1"/>
    <property type="match status" value="1"/>
</dbReference>
<dbReference type="GO" id="GO:0005886">
    <property type="term" value="C:plasma membrane"/>
    <property type="evidence" value="ECO:0007669"/>
    <property type="project" value="TreeGrafter"/>
</dbReference>
<keyword evidence="2 8" id="KW-0812">Transmembrane</keyword>
<evidence type="ECO:0000313" key="12">
    <source>
        <dbReference type="WBParaSite" id="TCNE_0001815701-mRNA-1"/>
    </source>
</evidence>
<organism evidence="11 12">
    <name type="scientific">Toxocara canis</name>
    <name type="common">Canine roundworm</name>
    <dbReference type="NCBI Taxonomy" id="6265"/>
    <lineage>
        <taxon>Eukaryota</taxon>
        <taxon>Metazoa</taxon>
        <taxon>Ecdysozoa</taxon>
        <taxon>Nematoda</taxon>
        <taxon>Chromadorea</taxon>
        <taxon>Rhabditida</taxon>
        <taxon>Spirurina</taxon>
        <taxon>Ascaridomorpha</taxon>
        <taxon>Ascaridoidea</taxon>
        <taxon>Toxocaridae</taxon>
        <taxon>Toxocara</taxon>
    </lineage>
</organism>
<dbReference type="SUPFAM" id="SSF81321">
    <property type="entry name" value="Family A G protein-coupled receptor-like"/>
    <property type="match status" value="1"/>
</dbReference>
<evidence type="ECO:0000256" key="8">
    <source>
        <dbReference type="SAM" id="Phobius"/>
    </source>
</evidence>
<reference evidence="12" key="1">
    <citation type="submission" date="2016-06" db="UniProtKB">
        <authorList>
            <consortium name="WormBaseParasite"/>
        </authorList>
    </citation>
    <scope>IDENTIFICATION</scope>
</reference>
<reference evidence="10 11" key="2">
    <citation type="submission" date="2018-11" db="EMBL/GenBank/DDBJ databases">
        <authorList>
            <consortium name="Pathogen Informatics"/>
        </authorList>
    </citation>
    <scope>NUCLEOTIDE SEQUENCE [LARGE SCALE GENOMIC DNA]</scope>
</reference>